<dbReference type="InterPro" id="IPR005804">
    <property type="entry name" value="FA_desaturase_dom"/>
</dbReference>
<reference evidence="5" key="2">
    <citation type="journal article" date="2019" name="Genome Biol. Evol.">
        <title>Day and night: Metabolic profiles and evolutionary relationships of six axenic non-marine cyanobacteria.</title>
        <authorList>
            <person name="Will S.E."/>
            <person name="Henke P."/>
            <person name="Boedeker C."/>
            <person name="Huang S."/>
            <person name="Brinkmann H."/>
            <person name="Rohde M."/>
            <person name="Jarek M."/>
            <person name="Friedl T."/>
            <person name="Seufert S."/>
            <person name="Schumacher M."/>
            <person name="Overmann J."/>
            <person name="Neumann-Schaal M."/>
            <person name="Petersen J."/>
        </authorList>
    </citation>
    <scope>NUCLEOTIDE SEQUENCE [LARGE SCALE GENOMIC DNA]</scope>
    <source>
        <strain evidence="5">PCC 7102</strain>
    </source>
</reference>
<dbReference type="InterPro" id="IPR054681">
    <property type="entry name" value="CrtW-like"/>
</dbReference>
<feature type="transmembrane region" description="Helical" evidence="3">
    <location>
        <begin position="41"/>
        <end position="59"/>
    </location>
</feature>
<dbReference type="OrthoDB" id="9792534at2"/>
<evidence type="ECO:0000256" key="1">
    <source>
        <dbReference type="ARBA" id="ARBA00001954"/>
    </source>
</evidence>
<comment type="similarity">
    <text evidence="2">Belongs to the fatty acid desaturase type 2 family.</text>
</comment>
<feature type="transmembrane region" description="Helical" evidence="3">
    <location>
        <begin position="191"/>
        <end position="210"/>
    </location>
</feature>
<name>A0A433VIQ7_9CYAN</name>
<organism evidence="5 6">
    <name type="scientific">Dulcicalothrix desertica PCC 7102</name>
    <dbReference type="NCBI Taxonomy" id="232991"/>
    <lineage>
        <taxon>Bacteria</taxon>
        <taxon>Bacillati</taxon>
        <taxon>Cyanobacteriota</taxon>
        <taxon>Cyanophyceae</taxon>
        <taxon>Nostocales</taxon>
        <taxon>Calotrichaceae</taxon>
        <taxon>Dulcicalothrix</taxon>
    </lineage>
</organism>
<keyword evidence="3" id="KW-1133">Transmembrane helix</keyword>
<dbReference type="Pfam" id="PF00487">
    <property type="entry name" value="FA_desaturase"/>
    <property type="match status" value="1"/>
</dbReference>
<comment type="cofactor">
    <cofactor evidence="1">
        <name>Fe(2+)</name>
        <dbReference type="ChEBI" id="CHEBI:29033"/>
    </cofactor>
</comment>
<evidence type="ECO:0000313" key="6">
    <source>
        <dbReference type="Proteomes" id="UP000271624"/>
    </source>
</evidence>
<feature type="transmembrane region" description="Helical" evidence="3">
    <location>
        <begin position="168"/>
        <end position="185"/>
    </location>
</feature>
<dbReference type="GO" id="GO:0006629">
    <property type="term" value="P:lipid metabolic process"/>
    <property type="evidence" value="ECO:0007669"/>
    <property type="project" value="InterPro"/>
</dbReference>
<dbReference type="Proteomes" id="UP000271624">
    <property type="component" value="Unassembled WGS sequence"/>
</dbReference>
<evidence type="ECO:0000313" key="5">
    <source>
        <dbReference type="EMBL" id="RUT05993.1"/>
    </source>
</evidence>
<dbReference type="AlphaFoldDB" id="A0A433VIQ7"/>
<gene>
    <name evidence="5" type="primary">crtO</name>
    <name evidence="5" type="ORF">DSM106972_031990</name>
</gene>
<protein>
    <submittedName>
        <fullName evidence="5">Beta-carotene ketolase</fullName>
    </submittedName>
</protein>
<evidence type="ECO:0000259" key="4">
    <source>
        <dbReference type="Pfam" id="PF00487"/>
    </source>
</evidence>
<sequence>MAKFYELSSAKLGVHVLETTKYSNSQIEPLPDTGTLTYKSLLIPISIIITWAVSLVYLLSIDIHTLNPFSFVAAILWQTFIYTGLFITAHDAMHGSVLTSNVKINHFIGSLCLILYGCLSYKKLLKKHHQHHKYPASELDPDFHDGQRKNFFAWYSYFMKRYWSWRQIIILMVIFNVITRTLHIPEENLRYFWVIPPILSSLQLFYFGTFEPHREPVNGYKQPHRSHTIGRPAWLSFITCYHFGYHEEHHEYPQYPWWRLPKVYQYRRTVA</sequence>
<dbReference type="EMBL" id="RSCL01000007">
    <property type="protein sequence ID" value="RUT05993.1"/>
    <property type="molecule type" value="Genomic_DNA"/>
</dbReference>
<feature type="domain" description="Fatty acid desaturase" evidence="4">
    <location>
        <begin position="153"/>
        <end position="268"/>
    </location>
</feature>
<proteinExistence type="inferred from homology"/>
<dbReference type="NCBIfam" id="NF045690">
    <property type="entry name" value="BCarotKetCrtW"/>
    <property type="match status" value="1"/>
</dbReference>
<keyword evidence="3" id="KW-0812">Transmembrane</keyword>
<accession>A0A433VIQ7</accession>
<comment type="caution">
    <text evidence="5">The sequence shown here is derived from an EMBL/GenBank/DDBJ whole genome shotgun (WGS) entry which is preliminary data.</text>
</comment>
<keyword evidence="3" id="KW-0472">Membrane</keyword>
<reference evidence="5" key="1">
    <citation type="submission" date="2018-12" db="EMBL/GenBank/DDBJ databases">
        <authorList>
            <person name="Will S."/>
            <person name="Neumann-Schaal M."/>
            <person name="Henke P."/>
        </authorList>
    </citation>
    <scope>NUCLEOTIDE SEQUENCE</scope>
    <source>
        <strain evidence="5">PCC 7102</strain>
    </source>
</reference>
<dbReference type="RefSeq" id="WP_127081686.1">
    <property type="nucleotide sequence ID" value="NZ_RSCL01000007.1"/>
</dbReference>
<keyword evidence="6" id="KW-1185">Reference proteome</keyword>
<feature type="transmembrane region" description="Helical" evidence="3">
    <location>
        <begin position="104"/>
        <end position="121"/>
    </location>
</feature>
<evidence type="ECO:0000256" key="3">
    <source>
        <dbReference type="SAM" id="Phobius"/>
    </source>
</evidence>
<feature type="transmembrane region" description="Helical" evidence="3">
    <location>
        <begin position="71"/>
        <end position="89"/>
    </location>
</feature>
<evidence type="ECO:0000256" key="2">
    <source>
        <dbReference type="ARBA" id="ARBA00008749"/>
    </source>
</evidence>